<keyword evidence="2" id="KW-1133">Transmembrane helix</keyword>
<name>A0A168APD9_9HYPO</name>
<evidence type="ECO:0000256" key="2">
    <source>
        <dbReference type="SAM" id="Phobius"/>
    </source>
</evidence>
<keyword evidence="5" id="KW-1185">Reference proteome</keyword>
<evidence type="ECO:0000256" key="1">
    <source>
        <dbReference type="SAM" id="MobiDB-lite"/>
    </source>
</evidence>
<feature type="transmembrane region" description="Helical" evidence="2">
    <location>
        <begin position="344"/>
        <end position="367"/>
    </location>
</feature>
<feature type="compositionally biased region" description="Basic and acidic residues" evidence="1">
    <location>
        <begin position="283"/>
        <end position="297"/>
    </location>
</feature>
<sequence>MRRILALVLPALGLALPVHNNPTTFVTLDVPINEGDTAVLVSRAGLSRSSSLNARPDPNPHSQTLRLDIGETELPCGRADVTVDGQALAQDDHGNGQGGIRTRNGHDLSSAWSFTCRETARDDARMMMMMMMEMQIHQWDGVEIAPFHFSAVFTQTAPLYVWDVDGAAVVRRIHRPIAAHDVEDVSLDRLHSQIHDVHVLHVQTQKLHAFILRKEDTIAELLGRRKPSVQLAACGALNCLPAGADVRAKDPAAWAGCDVEQLKKCVAQLEGSSLSTEFPDTFDSPKRADDFPGKARDETPRTYVREDRGKGFLGTQIPLSAAPVAGDHDDLDHPRIIERKRPPLATIIGVAAFSTVCVMTTGLLAFLCRHSNRPHSEECEKADLSGHLAHGQAQNSHYGGSRLDRKGLLRAERLPCGNPSQTSLARSVVPTVNNLQLRPRPRSDSEPSNTLEEELASFMRAVDVVDSLVATEEGRMRASITSEDRCRGFIAMANGGHGASYNEDESPPPYESEGS</sequence>
<comment type="caution">
    <text evidence="4">The sequence shown here is derived from an EMBL/GenBank/DDBJ whole genome shotgun (WGS) entry which is preliminary data.</text>
</comment>
<dbReference type="OrthoDB" id="4225201at2759"/>
<dbReference type="Proteomes" id="UP000078544">
    <property type="component" value="Unassembled WGS sequence"/>
</dbReference>
<evidence type="ECO:0000313" key="5">
    <source>
        <dbReference type="Proteomes" id="UP000078544"/>
    </source>
</evidence>
<feature type="signal peptide" evidence="3">
    <location>
        <begin position="1"/>
        <end position="15"/>
    </location>
</feature>
<gene>
    <name evidence="4" type="ORF">AAL_05141</name>
</gene>
<dbReference type="AlphaFoldDB" id="A0A168APD9"/>
<feature type="chain" id="PRO_5013108237" evidence="3">
    <location>
        <begin position="16"/>
        <end position="515"/>
    </location>
</feature>
<keyword evidence="3" id="KW-0732">Signal</keyword>
<keyword evidence="2" id="KW-0472">Membrane</keyword>
<evidence type="ECO:0000313" key="4">
    <source>
        <dbReference type="EMBL" id="KZZ94174.1"/>
    </source>
</evidence>
<evidence type="ECO:0000256" key="3">
    <source>
        <dbReference type="SAM" id="SignalP"/>
    </source>
</evidence>
<accession>A0A168APD9</accession>
<organism evidence="4 5">
    <name type="scientific">Moelleriella libera RCEF 2490</name>
    <dbReference type="NCBI Taxonomy" id="1081109"/>
    <lineage>
        <taxon>Eukaryota</taxon>
        <taxon>Fungi</taxon>
        <taxon>Dikarya</taxon>
        <taxon>Ascomycota</taxon>
        <taxon>Pezizomycotina</taxon>
        <taxon>Sordariomycetes</taxon>
        <taxon>Hypocreomycetidae</taxon>
        <taxon>Hypocreales</taxon>
        <taxon>Clavicipitaceae</taxon>
        <taxon>Moelleriella</taxon>
    </lineage>
</organism>
<dbReference type="STRING" id="1081109.A0A168APD9"/>
<dbReference type="EMBL" id="AZGY01000011">
    <property type="protein sequence ID" value="KZZ94174.1"/>
    <property type="molecule type" value="Genomic_DNA"/>
</dbReference>
<protein>
    <submittedName>
        <fullName evidence="4">Uncharacterized protein</fullName>
    </submittedName>
</protein>
<reference evidence="4 5" key="1">
    <citation type="journal article" date="2016" name="Genome Biol. Evol.">
        <title>Divergent and convergent evolution of fungal pathogenicity.</title>
        <authorList>
            <person name="Shang Y."/>
            <person name="Xiao G."/>
            <person name="Zheng P."/>
            <person name="Cen K."/>
            <person name="Zhan S."/>
            <person name="Wang C."/>
        </authorList>
    </citation>
    <scope>NUCLEOTIDE SEQUENCE [LARGE SCALE GENOMIC DNA]</scope>
    <source>
        <strain evidence="4 5">RCEF 2490</strain>
    </source>
</reference>
<proteinExistence type="predicted"/>
<feature type="region of interest" description="Disordered" evidence="1">
    <location>
        <begin position="493"/>
        <end position="515"/>
    </location>
</feature>
<keyword evidence="2" id="KW-0812">Transmembrane</keyword>
<feature type="region of interest" description="Disordered" evidence="1">
    <location>
        <begin position="277"/>
        <end position="297"/>
    </location>
</feature>